<dbReference type="Proteomes" id="UP001141552">
    <property type="component" value="Unassembled WGS sequence"/>
</dbReference>
<evidence type="ECO:0000256" key="2">
    <source>
        <dbReference type="SAM" id="Phobius"/>
    </source>
</evidence>
<evidence type="ECO:0000256" key="1">
    <source>
        <dbReference type="SAM" id="MobiDB-lite"/>
    </source>
</evidence>
<dbReference type="Pfam" id="PF24053">
    <property type="entry name" value="DUF7356"/>
    <property type="match status" value="1"/>
</dbReference>
<evidence type="ECO:0000313" key="6">
    <source>
        <dbReference type="Proteomes" id="UP001141552"/>
    </source>
</evidence>
<sequence length="389" mass="41870">METNRAIIVGLALLLLLAVVGGALAGSNKIGSETAGLDSQLNNTNSAKEQAAGSNIGSKSSEDSKESTGKVDQVSKSKEGGVDDVNKDNSTTGTGSKETVNTEKHNKEINNKPNGGSSVESQVKEDGQNGKENSSGGSKPTDKPKEKTSGGDSDVPVAKPKKEGPRAEECGPSNKCTDKEKKLVACLRVPGNDSPDLSLLIQNKGKTPLSVTIAAPDFVQLEEAKIVLQEKENRRVKVSFTKGGKESLIVLQAGNGRCELDIRDLISHNFGDSFDNSHKSSYMNFMTRKSVIAFLCFVALLTLVSGWMFFSFRRKQVSSSVLKYQRLDMELPVSGGRKAELEVNDGWEDSWGDDWDDEEAPKTPSMPVTPSLSSKGLASRRLNKEGWKD</sequence>
<protein>
    <recommendedName>
        <fullName evidence="4">DUF7356 domain-containing protein</fullName>
    </recommendedName>
</protein>
<keyword evidence="2" id="KW-0812">Transmembrane</keyword>
<feature type="compositionally biased region" description="Basic and acidic residues" evidence="1">
    <location>
        <begin position="160"/>
        <end position="169"/>
    </location>
</feature>
<comment type="caution">
    <text evidence="5">The sequence shown here is derived from an EMBL/GenBank/DDBJ whole genome shotgun (WGS) entry which is preliminary data.</text>
</comment>
<reference evidence="5" key="1">
    <citation type="submission" date="2022-02" db="EMBL/GenBank/DDBJ databases">
        <authorList>
            <person name="Henning P.M."/>
            <person name="McCubbin A.G."/>
            <person name="Shore J.S."/>
        </authorList>
    </citation>
    <scope>NUCLEOTIDE SEQUENCE</scope>
    <source>
        <strain evidence="5">F60SS</strain>
        <tissue evidence="5">Leaves</tissue>
    </source>
</reference>
<feature type="compositionally biased region" description="Acidic residues" evidence="1">
    <location>
        <begin position="346"/>
        <end position="359"/>
    </location>
</feature>
<feature type="transmembrane region" description="Helical" evidence="2">
    <location>
        <begin position="291"/>
        <end position="310"/>
    </location>
</feature>
<feature type="compositionally biased region" description="Basic and acidic residues" evidence="1">
    <location>
        <begin position="140"/>
        <end position="149"/>
    </location>
</feature>
<feature type="compositionally biased region" description="Basic and acidic residues" evidence="1">
    <location>
        <begin position="60"/>
        <end position="87"/>
    </location>
</feature>
<keyword evidence="6" id="KW-1185">Reference proteome</keyword>
<dbReference type="PANTHER" id="PTHR34200">
    <property type="entry name" value="DENTIN SIALOPHOSPHOPROTEIN-LIKE ISOFORM X1"/>
    <property type="match status" value="1"/>
</dbReference>
<dbReference type="OrthoDB" id="1936430at2759"/>
<feature type="compositionally biased region" description="Polar residues" evidence="1">
    <location>
        <begin position="366"/>
        <end position="376"/>
    </location>
</feature>
<proteinExistence type="predicted"/>
<dbReference type="PANTHER" id="PTHR34200:SF8">
    <property type="entry name" value="TRANSMEMBRANE PROTEIN"/>
    <property type="match status" value="1"/>
</dbReference>
<feature type="compositionally biased region" description="Polar residues" evidence="1">
    <location>
        <begin position="88"/>
        <end position="99"/>
    </location>
</feature>
<feature type="compositionally biased region" description="Polar residues" evidence="1">
    <location>
        <begin position="44"/>
        <end position="59"/>
    </location>
</feature>
<dbReference type="InterPro" id="IPR055780">
    <property type="entry name" value="DUF7356"/>
</dbReference>
<feature type="compositionally biased region" description="Polar residues" evidence="1">
    <location>
        <begin position="111"/>
        <end position="121"/>
    </location>
</feature>
<evidence type="ECO:0000256" key="3">
    <source>
        <dbReference type="SAM" id="SignalP"/>
    </source>
</evidence>
<feature type="compositionally biased region" description="Basic and acidic residues" evidence="1">
    <location>
        <begin position="100"/>
        <end position="110"/>
    </location>
</feature>
<keyword evidence="3" id="KW-0732">Signal</keyword>
<keyword evidence="2" id="KW-0472">Membrane</keyword>
<name>A0A9Q0GJJ0_9ROSI</name>
<evidence type="ECO:0000259" key="4">
    <source>
        <dbReference type="Pfam" id="PF24053"/>
    </source>
</evidence>
<gene>
    <name evidence="5" type="ORF">Tsubulata_005813</name>
</gene>
<dbReference type="EMBL" id="JAKUCV010000587">
    <property type="protein sequence ID" value="KAJ4849501.1"/>
    <property type="molecule type" value="Genomic_DNA"/>
</dbReference>
<feature type="region of interest" description="Disordered" evidence="1">
    <location>
        <begin position="44"/>
        <end position="175"/>
    </location>
</feature>
<feature type="domain" description="DUF7356" evidence="4">
    <location>
        <begin position="162"/>
        <end position="265"/>
    </location>
</feature>
<reference evidence="5" key="2">
    <citation type="journal article" date="2023" name="Plants (Basel)">
        <title>Annotation of the Turnera subulata (Passifloraceae) Draft Genome Reveals the S-Locus Evolved after the Divergence of Turneroideae from Passifloroideae in a Stepwise Manner.</title>
        <authorList>
            <person name="Henning P.M."/>
            <person name="Roalson E.H."/>
            <person name="Mir W."/>
            <person name="McCubbin A.G."/>
            <person name="Shore J.S."/>
        </authorList>
    </citation>
    <scope>NUCLEOTIDE SEQUENCE</scope>
    <source>
        <strain evidence="5">F60SS</strain>
    </source>
</reference>
<evidence type="ECO:0000313" key="5">
    <source>
        <dbReference type="EMBL" id="KAJ4849501.1"/>
    </source>
</evidence>
<feature type="signal peptide" evidence="3">
    <location>
        <begin position="1"/>
        <end position="25"/>
    </location>
</feature>
<feature type="chain" id="PRO_5040453469" description="DUF7356 domain-containing protein" evidence="3">
    <location>
        <begin position="26"/>
        <end position="389"/>
    </location>
</feature>
<organism evidence="5 6">
    <name type="scientific">Turnera subulata</name>
    <dbReference type="NCBI Taxonomy" id="218843"/>
    <lineage>
        <taxon>Eukaryota</taxon>
        <taxon>Viridiplantae</taxon>
        <taxon>Streptophyta</taxon>
        <taxon>Embryophyta</taxon>
        <taxon>Tracheophyta</taxon>
        <taxon>Spermatophyta</taxon>
        <taxon>Magnoliopsida</taxon>
        <taxon>eudicotyledons</taxon>
        <taxon>Gunneridae</taxon>
        <taxon>Pentapetalae</taxon>
        <taxon>rosids</taxon>
        <taxon>fabids</taxon>
        <taxon>Malpighiales</taxon>
        <taxon>Passifloraceae</taxon>
        <taxon>Turnera</taxon>
    </lineage>
</organism>
<feature type="region of interest" description="Disordered" evidence="1">
    <location>
        <begin position="346"/>
        <end position="389"/>
    </location>
</feature>
<accession>A0A9Q0GJJ0</accession>
<dbReference type="AlphaFoldDB" id="A0A9Q0GJJ0"/>
<keyword evidence="2" id="KW-1133">Transmembrane helix</keyword>